<keyword evidence="1" id="KW-0812">Transmembrane</keyword>
<name>A0A7S0R682_9CHLO</name>
<gene>
    <name evidence="2" type="ORF">CLEI1391_LOCUS2986</name>
</gene>
<evidence type="ECO:0000313" key="2">
    <source>
        <dbReference type="EMBL" id="CAD8668287.1"/>
    </source>
</evidence>
<reference evidence="2" key="1">
    <citation type="submission" date="2021-01" db="EMBL/GenBank/DDBJ databases">
        <authorList>
            <person name="Corre E."/>
            <person name="Pelletier E."/>
            <person name="Niang G."/>
            <person name="Scheremetjew M."/>
            <person name="Finn R."/>
            <person name="Kale V."/>
            <person name="Holt S."/>
            <person name="Cochrane G."/>
            <person name="Meng A."/>
            <person name="Brown T."/>
            <person name="Cohen L."/>
        </authorList>
    </citation>
    <scope>NUCLEOTIDE SEQUENCE</scope>
    <source>
        <strain evidence="2">SAG 11-49</strain>
    </source>
</reference>
<keyword evidence="1" id="KW-1133">Transmembrane helix</keyword>
<protein>
    <submittedName>
        <fullName evidence="2">Uncharacterized protein</fullName>
    </submittedName>
</protein>
<proteinExistence type="predicted"/>
<accession>A0A7S0R682</accession>
<keyword evidence="1" id="KW-0472">Membrane</keyword>
<organism evidence="2">
    <name type="scientific">Chlamydomonas leiostraca</name>
    <dbReference type="NCBI Taxonomy" id="1034604"/>
    <lineage>
        <taxon>Eukaryota</taxon>
        <taxon>Viridiplantae</taxon>
        <taxon>Chlorophyta</taxon>
        <taxon>core chlorophytes</taxon>
        <taxon>Chlorophyceae</taxon>
        <taxon>CS clade</taxon>
        <taxon>Chlamydomonadales</taxon>
        <taxon>Chlamydomonadaceae</taxon>
        <taxon>Chlamydomonas</taxon>
    </lineage>
</organism>
<evidence type="ECO:0000256" key="1">
    <source>
        <dbReference type="SAM" id="Phobius"/>
    </source>
</evidence>
<dbReference type="EMBL" id="HBFB01005326">
    <property type="protein sequence ID" value="CAD8668287.1"/>
    <property type="molecule type" value="Transcribed_RNA"/>
</dbReference>
<dbReference type="AlphaFoldDB" id="A0A7S0R682"/>
<sequence length="195" mass="20806">MDGTGGVVVAWLVGEMPDGTQHTLAHRGSCVPAGLRVRSAGSQAGLGCRCQAWGVWCSWCCCTLSGNMRVGLPWAHPGALPSHARLGSTQRLRWYDRWEFMTNNGMQVCPPKTASRGVWHLVSAVAVHAVAGVVIVVCRVLMGHGCRLMGPPAACWPVVPTLSKVWPGCRGRGAHCTVHAPRGSTCMRGVMTEQV</sequence>
<feature type="transmembrane region" description="Helical" evidence="1">
    <location>
        <begin position="118"/>
        <end position="142"/>
    </location>
</feature>